<dbReference type="Gene3D" id="3.40.50.2000">
    <property type="entry name" value="Glycogen Phosphorylase B"/>
    <property type="match status" value="2"/>
</dbReference>
<reference evidence="3" key="1">
    <citation type="submission" date="2022-08" db="EMBL/GenBank/DDBJ databases">
        <title>Genomic Encyclopedia of Type Strains, Phase V (KMG-V): Genome sequencing to study the core and pangenomes of soil and plant-associated prokaryotes.</title>
        <authorList>
            <person name="Whitman W."/>
        </authorList>
    </citation>
    <scope>NUCLEOTIDE SEQUENCE</scope>
    <source>
        <strain evidence="3">SP3026</strain>
    </source>
</reference>
<dbReference type="InterPro" id="IPR050194">
    <property type="entry name" value="Glycosyltransferase_grp1"/>
</dbReference>
<evidence type="ECO:0000313" key="3">
    <source>
        <dbReference type="EMBL" id="MCS4121621.1"/>
    </source>
</evidence>
<dbReference type="Pfam" id="PF00534">
    <property type="entry name" value="Glycos_transf_1"/>
    <property type="match status" value="1"/>
</dbReference>
<protein>
    <submittedName>
        <fullName evidence="3">Glycosyltransferase involved in cell wall biosynthesis</fullName>
    </submittedName>
</protein>
<evidence type="ECO:0000259" key="1">
    <source>
        <dbReference type="Pfam" id="PF00534"/>
    </source>
</evidence>
<dbReference type="Proteomes" id="UP001155144">
    <property type="component" value="Unassembled WGS sequence"/>
</dbReference>
<dbReference type="Pfam" id="PF13579">
    <property type="entry name" value="Glyco_trans_4_4"/>
    <property type="match status" value="1"/>
</dbReference>
<feature type="domain" description="Glycosyl transferase family 1" evidence="1">
    <location>
        <begin position="176"/>
        <end position="344"/>
    </location>
</feature>
<evidence type="ECO:0000259" key="2">
    <source>
        <dbReference type="Pfam" id="PF13579"/>
    </source>
</evidence>
<dbReference type="InterPro" id="IPR028098">
    <property type="entry name" value="Glyco_trans_4-like_N"/>
</dbReference>
<dbReference type="CDD" id="cd03794">
    <property type="entry name" value="GT4_WbuB-like"/>
    <property type="match status" value="1"/>
</dbReference>
<organism evidence="3 4">
    <name type="scientific">Salinibacter ruber</name>
    <dbReference type="NCBI Taxonomy" id="146919"/>
    <lineage>
        <taxon>Bacteria</taxon>
        <taxon>Pseudomonadati</taxon>
        <taxon>Rhodothermota</taxon>
        <taxon>Rhodothermia</taxon>
        <taxon>Rhodothermales</taxon>
        <taxon>Salinibacteraceae</taxon>
        <taxon>Salinibacter</taxon>
    </lineage>
</organism>
<dbReference type="EMBL" id="JANUBL010000003">
    <property type="protein sequence ID" value="MCS4121621.1"/>
    <property type="molecule type" value="Genomic_DNA"/>
</dbReference>
<dbReference type="AlphaFoldDB" id="A0A9X2V5Z3"/>
<dbReference type="InterPro" id="IPR001296">
    <property type="entry name" value="Glyco_trans_1"/>
</dbReference>
<dbReference type="GO" id="GO:0016758">
    <property type="term" value="F:hexosyltransferase activity"/>
    <property type="evidence" value="ECO:0007669"/>
    <property type="project" value="TreeGrafter"/>
</dbReference>
<name>A0A9X2V5Z3_9BACT</name>
<evidence type="ECO:0000313" key="4">
    <source>
        <dbReference type="Proteomes" id="UP001155144"/>
    </source>
</evidence>
<dbReference type="SUPFAM" id="SSF53756">
    <property type="entry name" value="UDP-Glycosyltransferase/glycogen phosphorylase"/>
    <property type="match status" value="1"/>
</dbReference>
<proteinExistence type="predicted"/>
<dbReference type="PANTHER" id="PTHR45947:SF3">
    <property type="entry name" value="SULFOQUINOVOSYL TRANSFERASE SQD2"/>
    <property type="match status" value="1"/>
</dbReference>
<accession>A0A9X2V5Z3</accession>
<sequence>MVHVFAPRSKSDASEPYANNPNIRVHRVPVRIAENTRSLPIRLLSEVIFCLATFGYALRKDVDVYVTSSPPFLLALTTLLLARSKKTPYVLDIRDLYPEMLFTFEVIEPGSVFGRLLVQLERWLYDSALFVTGVTEGICSHIHDCTDGDVVLVRNGIDTGHFRRTDDRDSKAQGPNSPSSSDKFIVLFHGILGRAQNVELLLQYASYLKQHEIEDVIVRIVGDGPKRDVLEEGVKRRGLEQIVDFVGYVDFEHIPAYVNQADIGFSPRVDGVAGEIAFPVKVYECLGCGVPMIVTPKSEAGEFVEENDVGAQHSNDDIEGIHRSIMRLKENSQLYQSYSERATQVATHFDRHKLGHKLFDRIKSSLDREVGASK</sequence>
<feature type="domain" description="Glycosyltransferase subfamily 4-like N-terminal" evidence="2">
    <location>
        <begin position="2"/>
        <end position="144"/>
    </location>
</feature>
<gene>
    <name evidence="3" type="ORF">GGP45_001974</name>
</gene>
<comment type="caution">
    <text evidence="3">The sequence shown here is derived from an EMBL/GenBank/DDBJ whole genome shotgun (WGS) entry which is preliminary data.</text>
</comment>
<dbReference type="PANTHER" id="PTHR45947">
    <property type="entry name" value="SULFOQUINOVOSYL TRANSFERASE SQD2"/>
    <property type="match status" value="1"/>
</dbReference>